<gene>
    <name evidence="4" type="ORF">APT59_10590</name>
</gene>
<keyword evidence="2" id="KW-0520">NAD</keyword>
<dbReference type="GO" id="GO:0016616">
    <property type="term" value="F:oxidoreductase activity, acting on the CH-OH group of donors, NAD or NADP as acceptor"/>
    <property type="evidence" value="ECO:0007669"/>
    <property type="project" value="UniProtKB-ARBA"/>
</dbReference>
<dbReference type="Gene3D" id="3.40.50.720">
    <property type="entry name" value="NAD(P)-binding Rossmann-like Domain"/>
    <property type="match status" value="2"/>
</dbReference>
<sequence length="308" mass="34185">MTLLYKADPERGQAWRRLFQERAPDIEFRQWPEVGNADEVRYLACWQPPEDLASRFPNLEVLFATSAGVDQFDLSLLPADLPVVRMLDPGIVAGMVEYATLMVLALHRQLPRYLDQQGAGRWQEHALVTAENRRVGVLGLGQIGQAVLERLTSFGFALSGWSRSPHELQGVRCHAGAEQLPAFLADCEILICLLPLTRETRGILDAELFAALPSGASLINLGRGAQLVEADLLAALDSGQLSQAVLDVVEPEPPAADHPFWQHPRIWLTPHVGAMTVPETAFTVLLENIRRHQRGEPMQGLVDRQRGY</sequence>
<evidence type="ECO:0000313" key="5">
    <source>
        <dbReference type="Proteomes" id="UP000064137"/>
    </source>
</evidence>
<protein>
    <submittedName>
        <fullName evidence="4">Glyoxylate/hydroxypyruvate reductase A</fullName>
    </submittedName>
</protein>
<dbReference type="PANTHER" id="PTHR43333:SF1">
    <property type="entry name" value="D-ISOMER SPECIFIC 2-HYDROXYACID DEHYDROGENASE NAD-BINDING DOMAIN-CONTAINING PROTEIN"/>
    <property type="match status" value="1"/>
</dbReference>
<dbReference type="RefSeq" id="WP_059314811.1">
    <property type="nucleotide sequence ID" value="NZ_CP013987.1"/>
</dbReference>
<accession>A0A0U4WJN3</accession>
<keyword evidence="4" id="KW-0670">Pyruvate</keyword>
<dbReference type="EMBL" id="CP013987">
    <property type="protein sequence ID" value="ALZ84620.1"/>
    <property type="molecule type" value="Genomic_DNA"/>
</dbReference>
<dbReference type="GO" id="GO:0051287">
    <property type="term" value="F:NAD binding"/>
    <property type="evidence" value="ECO:0007669"/>
    <property type="project" value="InterPro"/>
</dbReference>
<dbReference type="CDD" id="cd12164">
    <property type="entry name" value="GDH_like_2"/>
    <property type="match status" value="1"/>
</dbReference>
<dbReference type="OrthoDB" id="9787219at2"/>
<dbReference type="KEGG" id="por:APT59_10590"/>
<dbReference type="SUPFAM" id="SSF51735">
    <property type="entry name" value="NAD(P)-binding Rossmann-fold domains"/>
    <property type="match status" value="1"/>
</dbReference>
<reference evidence="4 5" key="1">
    <citation type="submission" date="2016-01" db="EMBL/GenBank/DDBJ databases">
        <title>Annotation of Pseudomonas oryzihabitans USDA-ARS-USMARC-56511.</title>
        <authorList>
            <person name="Harhay G.P."/>
            <person name="Harhay D.M."/>
            <person name="Smith T.P.L."/>
            <person name="Bono J.L."/>
            <person name="Heaton M.P."/>
            <person name="Clawson M.L."/>
            <person name="Chitko-Mckown C.G."/>
            <person name="Capik S.F."/>
            <person name="DeDonder K.D."/>
            <person name="Apley M.D."/>
            <person name="Lubbers B.V."/>
            <person name="White B.J."/>
            <person name="Larson R.L."/>
        </authorList>
    </citation>
    <scope>NUCLEOTIDE SEQUENCE [LARGE SCALE GENOMIC DNA]</scope>
    <source>
        <strain evidence="4 5">USDA-ARS-USMARC-56511</strain>
    </source>
</reference>
<evidence type="ECO:0000256" key="2">
    <source>
        <dbReference type="ARBA" id="ARBA00023027"/>
    </source>
</evidence>
<name>A0A0U4WJN3_9PSED</name>
<organism evidence="4 5">
    <name type="scientific">Pseudomonas oryzihabitans</name>
    <dbReference type="NCBI Taxonomy" id="47885"/>
    <lineage>
        <taxon>Bacteria</taxon>
        <taxon>Pseudomonadati</taxon>
        <taxon>Pseudomonadota</taxon>
        <taxon>Gammaproteobacteria</taxon>
        <taxon>Pseudomonadales</taxon>
        <taxon>Pseudomonadaceae</taxon>
        <taxon>Pseudomonas</taxon>
    </lineage>
</organism>
<feature type="domain" description="D-isomer specific 2-hydroxyacid dehydrogenase NAD-binding" evidence="3">
    <location>
        <begin position="102"/>
        <end position="273"/>
    </location>
</feature>
<dbReference type="SUPFAM" id="SSF52283">
    <property type="entry name" value="Formate/glycerate dehydrogenase catalytic domain-like"/>
    <property type="match status" value="1"/>
</dbReference>
<keyword evidence="1" id="KW-0560">Oxidoreductase</keyword>
<dbReference type="InterPro" id="IPR036291">
    <property type="entry name" value="NAD(P)-bd_dom_sf"/>
</dbReference>
<evidence type="ECO:0000259" key="3">
    <source>
        <dbReference type="Pfam" id="PF02826"/>
    </source>
</evidence>
<dbReference type="AlphaFoldDB" id="A0A0U4WJN3"/>
<dbReference type="InterPro" id="IPR029752">
    <property type="entry name" value="D-isomer_DH_CS1"/>
</dbReference>
<dbReference type="InterPro" id="IPR006140">
    <property type="entry name" value="D-isomer_DH_NAD-bd"/>
</dbReference>
<evidence type="ECO:0000313" key="4">
    <source>
        <dbReference type="EMBL" id="ALZ84620.1"/>
    </source>
</evidence>
<dbReference type="PANTHER" id="PTHR43333">
    <property type="entry name" value="2-HACID_DH_C DOMAIN-CONTAINING PROTEIN"/>
    <property type="match status" value="1"/>
</dbReference>
<dbReference type="Proteomes" id="UP000064137">
    <property type="component" value="Chromosome"/>
</dbReference>
<evidence type="ECO:0000256" key="1">
    <source>
        <dbReference type="ARBA" id="ARBA00023002"/>
    </source>
</evidence>
<proteinExistence type="predicted"/>
<dbReference type="PROSITE" id="PS00065">
    <property type="entry name" value="D_2_HYDROXYACID_DH_1"/>
    <property type="match status" value="1"/>
</dbReference>
<dbReference type="Pfam" id="PF02826">
    <property type="entry name" value="2-Hacid_dh_C"/>
    <property type="match status" value="1"/>
</dbReference>